<proteinExistence type="predicted"/>
<reference evidence="5" key="1">
    <citation type="submission" date="2022-06" db="EMBL/GenBank/DDBJ databases">
        <title>Gracilimonas sp. CAU 1638 isolated from sea sediment.</title>
        <authorList>
            <person name="Kim W."/>
        </authorList>
    </citation>
    <scope>NUCLEOTIDE SEQUENCE</scope>
    <source>
        <strain evidence="5">CAU 1638</strain>
    </source>
</reference>
<dbReference type="PANTHER" id="PTHR45632">
    <property type="entry name" value="LD33804P"/>
    <property type="match status" value="1"/>
</dbReference>
<sequence length="360" mass="39452">MKRILLLFTLSILVASCQQAPQKVALNWEEAESLPMGISNNAVTAAQVDGDWFVYTFLGLEEGKTHADVSDFAARFDVNKGIWEQIPGVPDGTGRLASTTETVNGQIYIFGGYTVAEDGSEVSTQEVFRYDPDANSYEQVADMLLPVEDAVSLVYQDRYIYLVSGWNNTNNVSNVQVYDTQTNSWSHATPYPGPPVFGHSGGIVGNTMVLSDGVQTVVDEGEQIFMMSPGSIKGEINAENPEEINWTRIKQHPGQARYRMAAVGVSSPVEMVVFVGGSTNPYNYNGIGYNAKPAFAESTVFAYRLDTEEWVELGAMPTASMDHRSIARAGDEFYLVGGMVNDQRVTDLVQKFTVELESAN</sequence>
<evidence type="ECO:0000259" key="4">
    <source>
        <dbReference type="Pfam" id="PF24981"/>
    </source>
</evidence>
<organism evidence="5 6">
    <name type="scientific">Gracilimonas sediminicola</name>
    <dbReference type="NCBI Taxonomy" id="2952158"/>
    <lineage>
        <taxon>Bacteria</taxon>
        <taxon>Pseudomonadati</taxon>
        <taxon>Balneolota</taxon>
        <taxon>Balneolia</taxon>
        <taxon>Balneolales</taxon>
        <taxon>Balneolaceae</taxon>
        <taxon>Gracilimonas</taxon>
    </lineage>
</organism>
<dbReference type="Gene3D" id="2.120.10.80">
    <property type="entry name" value="Kelch-type beta propeller"/>
    <property type="match status" value="2"/>
</dbReference>
<evidence type="ECO:0000256" key="1">
    <source>
        <dbReference type="ARBA" id="ARBA00022441"/>
    </source>
</evidence>
<protein>
    <recommendedName>
        <fullName evidence="4">Attractin/MKLN-like beta-propeller domain-containing protein</fullName>
    </recommendedName>
</protein>
<dbReference type="PROSITE" id="PS51257">
    <property type="entry name" value="PROKAR_LIPOPROTEIN"/>
    <property type="match status" value="1"/>
</dbReference>
<dbReference type="SMART" id="SM00612">
    <property type="entry name" value="Kelch"/>
    <property type="match status" value="2"/>
</dbReference>
<feature type="domain" description="Attractin/MKLN-like beta-propeller" evidence="4">
    <location>
        <begin position="70"/>
        <end position="339"/>
    </location>
</feature>
<feature type="signal peptide" evidence="3">
    <location>
        <begin position="1"/>
        <end position="20"/>
    </location>
</feature>
<feature type="chain" id="PRO_5040951461" description="Attractin/MKLN-like beta-propeller domain-containing protein" evidence="3">
    <location>
        <begin position="21"/>
        <end position="360"/>
    </location>
</feature>
<evidence type="ECO:0000256" key="2">
    <source>
        <dbReference type="ARBA" id="ARBA00022737"/>
    </source>
</evidence>
<evidence type="ECO:0000313" key="5">
    <source>
        <dbReference type="EMBL" id="MCP9291458.1"/>
    </source>
</evidence>
<accession>A0A9X2L350</accession>
<dbReference type="Pfam" id="PF24981">
    <property type="entry name" value="Beta-prop_ATRN-LZTR1"/>
    <property type="match status" value="1"/>
</dbReference>
<dbReference type="InterPro" id="IPR056737">
    <property type="entry name" value="Beta-prop_ATRN-MKLN-like"/>
</dbReference>
<dbReference type="EMBL" id="JANDBC010000001">
    <property type="protein sequence ID" value="MCP9291458.1"/>
    <property type="molecule type" value="Genomic_DNA"/>
</dbReference>
<evidence type="ECO:0000256" key="3">
    <source>
        <dbReference type="SAM" id="SignalP"/>
    </source>
</evidence>
<dbReference type="RefSeq" id="WP_255134324.1">
    <property type="nucleotide sequence ID" value="NZ_JANDBC010000001.1"/>
</dbReference>
<keyword evidence="1" id="KW-0880">Kelch repeat</keyword>
<keyword evidence="2" id="KW-0677">Repeat</keyword>
<dbReference type="InterPro" id="IPR006652">
    <property type="entry name" value="Kelch_1"/>
</dbReference>
<dbReference type="AlphaFoldDB" id="A0A9X2L350"/>
<dbReference type="Proteomes" id="UP001139125">
    <property type="component" value="Unassembled WGS sequence"/>
</dbReference>
<comment type="caution">
    <text evidence="5">The sequence shown here is derived from an EMBL/GenBank/DDBJ whole genome shotgun (WGS) entry which is preliminary data.</text>
</comment>
<name>A0A9X2L350_9BACT</name>
<keyword evidence="6" id="KW-1185">Reference proteome</keyword>
<evidence type="ECO:0000313" key="6">
    <source>
        <dbReference type="Proteomes" id="UP001139125"/>
    </source>
</evidence>
<dbReference type="InterPro" id="IPR015915">
    <property type="entry name" value="Kelch-typ_b-propeller"/>
</dbReference>
<gene>
    <name evidence="5" type="ORF">NM125_07670</name>
</gene>
<dbReference type="SUPFAM" id="SSF117281">
    <property type="entry name" value="Kelch motif"/>
    <property type="match status" value="1"/>
</dbReference>
<keyword evidence="3" id="KW-0732">Signal</keyword>